<dbReference type="InterPro" id="IPR047175">
    <property type="entry name" value="CotS-like"/>
</dbReference>
<dbReference type="PANTHER" id="PTHR39179">
    <property type="entry name" value="SPORE COAT PROTEIN I"/>
    <property type="match status" value="1"/>
</dbReference>
<evidence type="ECO:0000313" key="1">
    <source>
        <dbReference type="EMBL" id="TDQ37950.1"/>
    </source>
</evidence>
<reference evidence="1 2" key="1">
    <citation type="submission" date="2019-03" db="EMBL/GenBank/DDBJ databases">
        <title>Genomic Encyclopedia of Type Strains, Phase IV (KMG-IV): sequencing the most valuable type-strain genomes for metagenomic binning, comparative biology and taxonomic classification.</title>
        <authorList>
            <person name="Goeker M."/>
        </authorList>
    </citation>
    <scope>NUCLEOTIDE SEQUENCE [LARGE SCALE GENOMIC DNA]</scope>
    <source>
        <strain evidence="1 2">DSM 28697</strain>
    </source>
</reference>
<dbReference type="PANTHER" id="PTHR39179:SF3">
    <property type="entry name" value="COTS-RELATED PROTEIN"/>
    <property type="match status" value="1"/>
</dbReference>
<sequence length="346" mass="40134">MSAKETTVQFVKELETTFSFQVSNIHMGRGSQFDVWTNVGQFGGRRFVNEEAIRHVEETARQLAEQSMFVIAVPYRWPEAYLYSQALQSFVALYQNDTEQRGGQSDEKALFEQLGQAHRMLQHEEKPDKERIKQVCEASLERKKKQSANLDEIIIRMDRERYPSPFEQQFQQHFGVWRQQHEESVEALKEYIDKCIDEDEHPGKTAVSMTDGRLVKQPMLRFIPATKRSIDANVFDLIRLINVFPDEETSVALEAYQRHVHLTEQDVRLFDASILDTSSAARLATRYLSRKGNSSEIQFLDRLQTLNAKLKTHRSWSEQLQTLVGEKAAVVDEATFPESEEKQEVE</sequence>
<dbReference type="Gene3D" id="3.90.1200.10">
    <property type="match status" value="1"/>
</dbReference>
<dbReference type="EMBL" id="SNYJ01000011">
    <property type="protein sequence ID" value="TDQ37950.1"/>
    <property type="molecule type" value="Genomic_DNA"/>
</dbReference>
<gene>
    <name evidence="1" type="ORF">EV213_11128</name>
</gene>
<accession>A0A4R6TVV4</accession>
<proteinExistence type="predicted"/>
<organism evidence="1 2">
    <name type="scientific">Aureibacillus halotolerans</name>
    <dbReference type="NCBI Taxonomy" id="1508390"/>
    <lineage>
        <taxon>Bacteria</taxon>
        <taxon>Bacillati</taxon>
        <taxon>Bacillota</taxon>
        <taxon>Bacilli</taxon>
        <taxon>Bacillales</taxon>
        <taxon>Bacillaceae</taxon>
        <taxon>Aureibacillus</taxon>
    </lineage>
</organism>
<dbReference type="Proteomes" id="UP000295632">
    <property type="component" value="Unassembled WGS sequence"/>
</dbReference>
<keyword evidence="2" id="KW-1185">Reference proteome</keyword>
<evidence type="ECO:0000313" key="2">
    <source>
        <dbReference type="Proteomes" id="UP000295632"/>
    </source>
</evidence>
<name>A0A4R6TVV4_9BACI</name>
<comment type="caution">
    <text evidence="1">The sequence shown here is derived from an EMBL/GenBank/DDBJ whole genome shotgun (WGS) entry which is preliminary data.</text>
</comment>
<dbReference type="AlphaFoldDB" id="A0A4R6TVV4"/>
<dbReference type="GO" id="GO:0042601">
    <property type="term" value="C:endospore-forming forespore"/>
    <property type="evidence" value="ECO:0007669"/>
    <property type="project" value="TreeGrafter"/>
</dbReference>
<protein>
    <submittedName>
        <fullName evidence="1">Uncharacterized protein</fullName>
    </submittedName>
</protein>